<evidence type="ECO:0000313" key="4">
    <source>
        <dbReference type="EMBL" id="MBF9071463.1"/>
    </source>
</evidence>
<dbReference type="InterPro" id="IPR000182">
    <property type="entry name" value="GNAT_dom"/>
</dbReference>
<dbReference type="RefSeq" id="WP_196196643.1">
    <property type="nucleotide sequence ID" value="NZ_JADPRT010000012.1"/>
</dbReference>
<dbReference type="PANTHER" id="PTHR43877:SF2">
    <property type="entry name" value="AMINOALKYLPHOSPHONATE N-ACETYLTRANSFERASE-RELATED"/>
    <property type="match status" value="1"/>
</dbReference>
<keyword evidence="5" id="KW-1185">Reference proteome</keyword>
<protein>
    <submittedName>
        <fullName evidence="4">GNAT family N-acetyltransferase</fullName>
    </submittedName>
</protein>
<organism evidence="4 5">
    <name type="scientific">Streptacidiphilus fuscans</name>
    <dbReference type="NCBI Taxonomy" id="2789292"/>
    <lineage>
        <taxon>Bacteria</taxon>
        <taxon>Bacillati</taxon>
        <taxon>Actinomycetota</taxon>
        <taxon>Actinomycetes</taxon>
        <taxon>Kitasatosporales</taxon>
        <taxon>Streptomycetaceae</taxon>
        <taxon>Streptacidiphilus</taxon>
    </lineage>
</organism>
<dbReference type="PROSITE" id="PS51186">
    <property type="entry name" value="GNAT"/>
    <property type="match status" value="1"/>
</dbReference>
<name>A0A931FFB9_9ACTN</name>
<dbReference type="AlphaFoldDB" id="A0A931FFB9"/>
<accession>A0A931FFB9</accession>
<dbReference type="Gene3D" id="3.40.630.30">
    <property type="match status" value="1"/>
</dbReference>
<proteinExistence type="predicted"/>
<sequence length="177" mass="20122">MTYRIDRVQPGDWERVRDIRLRMTKDTPMAYIETHETALTIGEDKWRFRAGRSTQPGNTGYAAVVAATGEWVGTMNSYLPVADPGEAPPFAWLYGVWVDPAHRGRAAGVTDALLDACLAWARDEAWVPEMRLHVHEANLRARRYYERRGFLPTGDTMPYSLDPSFAELEMKLGLKHV</sequence>
<evidence type="ECO:0000313" key="5">
    <source>
        <dbReference type="Proteomes" id="UP000657385"/>
    </source>
</evidence>
<dbReference type="CDD" id="cd04301">
    <property type="entry name" value="NAT_SF"/>
    <property type="match status" value="1"/>
</dbReference>
<evidence type="ECO:0000259" key="3">
    <source>
        <dbReference type="PROSITE" id="PS51186"/>
    </source>
</evidence>
<dbReference type="PANTHER" id="PTHR43877">
    <property type="entry name" value="AMINOALKYLPHOSPHONATE N-ACETYLTRANSFERASE-RELATED-RELATED"/>
    <property type="match status" value="1"/>
</dbReference>
<dbReference type="SUPFAM" id="SSF55729">
    <property type="entry name" value="Acyl-CoA N-acyltransferases (Nat)"/>
    <property type="match status" value="1"/>
</dbReference>
<dbReference type="EMBL" id="JADPRT010000012">
    <property type="protein sequence ID" value="MBF9071463.1"/>
    <property type="molecule type" value="Genomic_DNA"/>
</dbReference>
<evidence type="ECO:0000256" key="1">
    <source>
        <dbReference type="ARBA" id="ARBA00022679"/>
    </source>
</evidence>
<dbReference type="InterPro" id="IPR016181">
    <property type="entry name" value="Acyl_CoA_acyltransferase"/>
</dbReference>
<dbReference type="Proteomes" id="UP000657385">
    <property type="component" value="Unassembled WGS sequence"/>
</dbReference>
<comment type="caution">
    <text evidence="4">The sequence shown here is derived from an EMBL/GenBank/DDBJ whole genome shotgun (WGS) entry which is preliminary data.</text>
</comment>
<evidence type="ECO:0000256" key="2">
    <source>
        <dbReference type="ARBA" id="ARBA00023315"/>
    </source>
</evidence>
<keyword evidence="2" id="KW-0012">Acyltransferase</keyword>
<gene>
    <name evidence="4" type="ORF">I2501_25915</name>
</gene>
<dbReference type="Pfam" id="PF00583">
    <property type="entry name" value="Acetyltransf_1"/>
    <property type="match status" value="1"/>
</dbReference>
<reference evidence="4" key="1">
    <citation type="submission" date="2020-11" db="EMBL/GenBank/DDBJ databases">
        <title>Isolation and identification of active actinomycetes.</title>
        <authorList>
            <person name="Yu B."/>
        </authorList>
    </citation>
    <scope>NUCLEOTIDE SEQUENCE</scope>
    <source>
        <strain evidence="4">NEAU-YB345</strain>
    </source>
</reference>
<dbReference type="GO" id="GO:0016747">
    <property type="term" value="F:acyltransferase activity, transferring groups other than amino-acyl groups"/>
    <property type="evidence" value="ECO:0007669"/>
    <property type="project" value="InterPro"/>
</dbReference>
<dbReference type="InterPro" id="IPR050832">
    <property type="entry name" value="Bact_Acetyltransf"/>
</dbReference>
<keyword evidence="1" id="KW-0808">Transferase</keyword>
<feature type="domain" description="N-acetyltransferase" evidence="3">
    <location>
        <begin position="3"/>
        <end position="175"/>
    </location>
</feature>